<dbReference type="HOGENOM" id="CLU_065962_1_0_9"/>
<evidence type="ECO:0000313" key="2">
    <source>
        <dbReference type="EMBL" id="EFW30048.1"/>
    </source>
</evidence>
<dbReference type="AlphaFoldDB" id="E7N1E7"/>
<evidence type="ECO:0000313" key="3">
    <source>
        <dbReference type="Proteomes" id="UP000004633"/>
    </source>
</evidence>
<feature type="domain" description="Glycosyltransferase 2-like" evidence="1">
    <location>
        <begin position="15"/>
        <end position="136"/>
    </location>
</feature>
<keyword evidence="2" id="KW-0808">Transferase</keyword>
<keyword evidence="3" id="KW-1185">Reference proteome</keyword>
<dbReference type="Gene3D" id="3.90.550.10">
    <property type="entry name" value="Spore Coat Polysaccharide Biosynthesis Protein SpsA, Chain A"/>
    <property type="match status" value="1"/>
</dbReference>
<dbReference type="EMBL" id="AECV01000013">
    <property type="protein sequence ID" value="EFW30048.1"/>
    <property type="molecule type" value="Genomic_DNA"/>
</dbReference>
<dbReference type="GO" id="GO:0016757">
    <property type="term" value="F:glycosyltransferase activity"/>
    <property type="evidence" value="ECO:0007669"/>
    <property type="project" value="UniProtKB-KW"/>
</dbReference>
<keyword evidence="2" id="KW-0328">Glycosyltransferase</keyword>
<reference evidence="2 3" key="1">
    <citation type="submission" date="2010-08" db="EMBL/GenBank/DDBJ databases">
        <authorList>
            <person name="Weinstock G."/>
            <person name="Sodergren E."/>
            <person name="Clifton S."/>
            <person name="Fulton L."/>
            <person name="Fulton B."/>
            <person name="Courtney L."/>
            <person name="Fronick C."/>
            <person name="Harrison M."/>
            <person name="Strong C."/>
            <person name="Farmer C."/>
            <person name="Delahaunty K."/>
            <person name="Markovic C."/>
            <person name="Hall O."/>
            <person name="Minx P."/>
            <person name="Tomlinson C."/>
            <person name="Mitreva M."/>
            <person name="Hou S."/>
            <person name="Chen J."/>
            <person name="Wollam A."/>
            <person name="Pepin K.H."/>
            <person name="Johnson M."/>
            <person name="Bhonagiri V."/>
            <person name="Zhang X."/>
            <person name="Suruliraj S."/>
            <person name="Warren W."/>
            <person name="Chinwalla A."/>
            <person name="Mardis E.R."/>
            <person name="Wilson R.K."/>
        </authorList>
    </citation>
    <scope>NUCLEOTIDE SEQUENCE [LARGE SCALE GENOMIC DNA]</scope>
    <source>
        <strain evidence="2 3">F0399</strain>
    </source>
</reference>
<accession>E7N1E7</accession>
<sequence length="257" mass="29424">MHDRSGKEDFVKIAVIILTHNEEAHIGACIRSAAFADEILVIDDESEDLTREIAAEAGARVISHLLAGDFAAQRNFALTQTTADWVLYLDADERVSPAAGETMRRIAEENPKAAYEIKRVNIAFGQKMRYGGHRPDLCLRFFPRDAVRWEGLVHERACTELPVRRLTGELYHYTYTSWDRYFQKFNQYTTLMAQRQHAAGKTCSFAKVLLDPPFAFFRFYILQGGILEGRLGFVLGAFHAFYTMAKYVKLYYMQAKD</sequence>
<gene>
    <name evidence="2" type="ORF">HMPREF9555_00800</name>
</gene>
<proteinExistence type="predicted"/>
<dbReference type="InterPro" id="IPR001173">
    <property type="entry name" value="Glyco_trans_2-like"/>
</dbReference>
<dbReference type="EC" id="2.4.-.-" evidence="2"/>
<dbReference type="SUPFAM" id="SSF53448">
    <property type="entry name" value="Nucleotide-diphospho-sugar transferases"/>
    <property type="match status" value="1"/>
</dbReference>
<dbReference type="Proteomes" id="UP000004633">
    <property type="component" value="Unassembled WGS sequence"/>
</dbReference>
<dbReference type="STRING" id="749551.HMPREF9555_00800"/>
<evidence type="ECO:0000259" key="1">
    <source>
        <dbReference type="Pfam" id="PF00535"/>
    </source>
</evidence>
<dbReference type="InterPro" id="IPR029044">
    <property type="entry name" value="Nucleotide-diphossugar_trans"/>
</dbReference>
<protein>
    <submittedName>
        <fullName evidence="2">Glycosyltransferase, group 2 family protein</fullName>
        <ecNumber evidence="2">2.4.-.-</ecNumber>
    </submittedName>
</protein>
<name>E7N1E7_9FIRM</name>
<dbReference type="PANTHER" id="PTHR43630:SF2">
    <property type="entry name" value="GLYCOSYLTRANSFERASE"/>
    <property type="match status" value="1"/>
</dbReference>
<comment type="caution">
    <text evidence="2">The sequence shown here is derived from an EMBL/GenBank/DDBJ whole genome shotgun (WGS) entry which is preliminary data.</text>
</comment>
<dbReference type="CDD" id="cd02511">
    <property type="entry name" value="Beta4Glucosyltransferase"/>
    <property type="match status" value="1"/>
</dbReference>
<organism evidence="2 3">
    <name type="scientific">Selenomonas artemidis F0399</name>
    <dbReference type="NCBI Taxonomy" id="749551"/>
    <lineage>
        <taxon>Bacteria</taxon>
        <taxon>Bacillati</taxon>
        <taxon>Bacillota</taxon>
        <taxon>Negativicutes</taxon>
        <taxon>Selenomonadales</taxon>
        <taxon>Selenomonadaceae</taxon>
        <taxon>Selenomonas</taxon>
    </lineage>
</organism>
<dbReference type="PANTHER" id="PTHR43630">
    <property type="entry name" value="POLY-BETA-1,6-N-ACETYL-D-GLUCOSAMINE SYNTHASE"/>
    <property type="match status" value="1"/>
</dbReference>
<dbReference type="Pfam" id="PF00535">
    <property type="entry name" value="Glycos_transf_2"/>
    <property type="match status" value="1"/>
</dbReference>